<dbReference type="OrthoDB" id="2018828at2759"/>
<evidence type="ECO:0000313" key="8">
    <source>
        <dbReference type="EMBL" id="KAF9587524.1"/>
    </source>
</evidence>
<evidence type="ECO:0000313" key="9">
    <source>
        <dbReference type="Proteomes" id="UP000631114"/>
    </source>
</evidence>
<gene>
    <name evidence="8" type="ORF">IFM89_003561</name>
</gene>
<dbReference type="EMBL" id="JADFTS010000009">
    <property type="protein sequence ID" value="KAF9587524.1"/>
    <property type="molecule type" value="Genomic_DNA"/>
</dbReference>
<keyword evidence="5" id="KW-0573">Peptidoglycan synthesis</keyword>
<keyword evidence="2" id="KW-1003">Cell membrane</keyword>
<dbReference type="Gene3D" id="2.60.40.1840">
    <property type="match status" value="1"/>
</dbReference>
<keyword evidence="7" id="KW-0472">Membrane</keyword>
<dbReference type="AlphaFoldDB" id="A0A835GV26"/>
<name>A0A835GV26_9MAGN</name>
<dbReference type="InterPro" id="IPR004268">
    <property type="entry name" value="MurJ"/>
</dbReference>
<evidence type="ECO:0000256" key="4">
    <source>
        <dbReference type="ARBA" id="ARBA00022960"/>
    </source>
</evidence>
<keyword evidence="3" id="KW-0812">Transmembrane</keyword>
<evidence type="ECO:0000256" key="5">
    <source>
        <dbReference type="ARBA" id="ARBA00022984"/>
    </source>
</evidence>
<comment type="caution">
    <text evidence="8">The sequence shown here is derived from an EMBL/GenBank/DDBJ whole genome shotgun (WGS) entry which is preliminary data.</text>
</comment>
<proteinExistence type="predicted"/>
<comment type="subcellular location">
    <subcellularLocation>
        <location evidence="1">Cell membrane</location>
        <topology evidence="1">Multi-pass membrane protein</topology>
    </subcellularLocation>
</comment>
<organism evidence="8 9">
    <name type="scientific">Coptis chinensis</name>
    <dbReference type="NCBI Taxonomy" id="261450"/>
    <lineage>
        <taxon>Eukaryota</taxon>
        <taxon>Viridiplantae</taxon>
        <taxon>Streptophyta</taxon>
        <taxon>Embryophyta</taxon>
        <taxon>Tracheophyta</taxon>
        <taxon>Spermatophyta</taxon>
        <taxon>Magnoliopsida</taxon>
        <taxon>Ranunculales</taxon>
        <taxon>Ranunculaceae</taxon>
        <taxon>Coptidoideae</taxon>
        <taxon>Coptis</taxon>
    </lineage>
</organism>
<dbReference type="Pfam" id="PF03023">
    <property type="entry name" value="MurJ"/>
    <property type="match status" value="1"/>
</dbReference>
<dbReference type="InterPro" id="IPR038438">
    <property type="entry name" value="PepN_Ig-like_sf"/>
</dbReference>
<evidence type="ECO:0000256" key="7">
    <source>
        <dbReference type="ARBA" id="ARBA00023136"/>
    </source>
</evidence>
<keyword evidence="9" id="KW-1185">Reference proteome</keyword>
<keyword evidence="4" id="KW-0133">Cell shape</keyword>
<evidence type="ECO:0000256" key="2">
    <source>
        <dbReference type="ARBA" id="ARBA00022475"/>
    </source>
</evidence>
<accession>A0A835GV26</accession>
<evidence type="ECO:0000256" key="6">
    <source>
        <dbReference type="ARBA" id="ARBA00022989"/>
    </source>
</evidence>
<dbReference type="PANTHER" id="PTHR43486">
    <property type="entry name" value="LIPID II FLIPPASE MURJ-RELATED"/>
    <property type="match status" value="1"/>
</dbReference>
<reference evidence="8 9" key="1">
    <citation type="submission" date="2020-10" db="EMBL/GenBank/DDBJ databases">
        <title>The Coptis chinensis genome and diversification of protoberbering-type alkaloids.</title>
        <authorList>
            <person name="Wang B."/>
            <person name="Shu S."/>
            <person name="Song C."/>
            <person name="Liu Y."/>
        </authorList>
    </citation>
    <scope>NUCLEOTIDE SEQUENCE [LARGE SCALE GENOMIC DNA]</scope>
    <source>
        <strain evidence="8">HL-2020</strain>
        <tissue evidence="8">Leaf</tissue>
    </source>
</reference>
<evidence type="ECO:0000256" key="3">
    <source>
        <dbReference type="ARBA" id="ARBA00022692"/>
    </source>
</evidence>
<dbReference type="GO" id="GO:0005886">
    <property type="term" value="C:plasma membrane"/>
    <property type="evidence" value="ECO:0007669"/>
    <property type="project" value="UniProtKB-SubCell"/>
</dbReference>
<dbReference type="GO" id="GO:0008360">
    <property type="term" value="P:regulation of cell shape"/>
    <property type="evidence" value="ECO:0007669"/>
    <property type="project" value="UniProtKB-KW"/>
</dbReference>
<dbReference type="PANTHER" id="PTHR43486:SF1">
    <property type="entry name" value="LIPID II FLIPPASE MURJ-RELATED"/>
    <property type="match status" value="1"/>
</dbReference>
<dbReference type="Proteomes" id="UP000631114">
    <property type="component" value="Unassembled WGS sequence"/>
</dbReference>
<protein>
    <submittedName>
        <fullName evidence="8">Uncharacterized protein</fullName>
    </submittedName>
</protein>
<keyword evidence="6" id="KW-1133">Transmembrane helix</keyword>
<evidence type="ECO:0000256" key="1">
    <source>
        <dbReference type="ARBA" id="ARBA00004651"/>
    </source>
</evidence>
<sequence length="229" mass="25968">MGPEYLAKLLSKKGYDTLGWYHEYGNSFLYFYVLQHLEAVIRARIPNITSLINKTIDELESEMDHLGRPIALDAGKEDEFIFPNIFERPIPSILRDYSAPICLDSDLTQSDMLFYFSMIRMNLIDDIGSPFYIVRELLVMVFYALGDGKRPFSRRMGAISLNAFLDWLFVSRFCFGARGLALSTSLVTSLSALALFTLLSRKLNQAGPAGLFDATALVHPLLHRKLLLK</sequence>